<dbReference type="PROSITE" id="PS51898">
    <property type="entry name" value="TYR_RECOMBINASE"/>
    <property type="match status" value="1"/>
</dbReference>
<gene>
    <name evidence="11" type="ORF">METZ01_LOCUS228576</name>
</gene>
<keyword evidence="7" id="KW-0233">DNA recombination</keyword>
<accession>A0A382GLF7</accession>
<keyword evidence="5" id="KW-0229">DNA integration</keyword>
<dbReference type="AlphaFoldDB" id="A0A382GLF7"/>
<evidence type="ECO:0008006" key="12">
    <source>
        <dbReference type="Google" id="ProtNLM"/>
    </source>
</evidence>
<dbReference type="PANTHER" id="PTHR30349:SF77">
    <property type="entry name" value="TYROSINE RECOMBINASE XERC"/>
    <property type="match status" value="1"/>
</dbReference>
<feature type="domain" description="Core-binding (CB)" evidence="10">
    <location>
        <begin position="1"/>
        <end position="87"/>
    </location>
</feature>
<dbReference type="PANTHER" id="PTHR30349">
    <property type="entry name" value="PHAGE INTEGRASE-RELATED"/>
    <property type="match status" value="1"/>
</dbReference>
<comment type="subcellular location">
    <subcellularLocation>
        <location evidence="1">Cytoplasm</location>
    </subcellularLocation>
</comment>
<protein>
    <recommendedName>
        <fullName evidence="12">Tyr recombinase domain-containing protein</fullName>
    </recommendedName>
</protein>
<evidence type="ECO:0000256" key="6">
    <source>
        <dbReference type="ARBA" id="ARBA00023125"/>
    </source>
</evidence>
<keyword evidence="6" id="KW-0238">DNA-binding</keyword>
<organism evidence="11">
    <name type="scientific">marine metagenome</name>
    <dbReference type="NCBI Taxonomy" id="408172"/>
    <lineage>
        <taxon>unclassified sequences</taxon>
        <taxon>metagenomes</taxon>
        <taxon>ecological metagenomes</taxon>
    </lineage>
</organism>
<evidence type="ECO:0000256" key="3">
    <source>
        <dbReference type="ARBA" id="ARBA00022618"/>
    </source>
</evidence>
<dbReference type="EMBL" id="UINC01056095">
    <property type="protein sequence ID" value="SVB75722.1"/>
    <property type="molecule type" value="Genomic_DNA"/>
</dbReference>
<dbReference type="GO" id="GO:0051301">
    <property type="term" value="P:cell division"/>
    <property type="evidence" value="ECO:0007669"/>
    <property type="project" value="UniProtKB-KW"/>
</dbReference>
<dbReference type="GO" id="GO:0005737">
    <property type="term" value="C:cytoplasm"/>
    <property type="evidence" value="ECO:0007669"/>
    <property type="project" value="UniProtKB-SubCell"/>
</dbReference>
<dbReference type="InterPro" id="IPR050090">
    <property type="entry name" value="Tyrosine_recombinase_XerCD"/>
</dbReference>
<dbReference type="Gene3D" id="1.10.150.130">
    <property type="match status" value="1"/>
</dbReference>
<evidence type="ECO:0000256" key="8">
    <source>
        <dbReference type="ARBA" id="ARBA00023306"/>
    </source>
</evidence>
<dbReference type="GO" id="GO:0007059">
    <property type="term" value="P:chromosome segregation"/>
    <property type="evidence" value="ECO:0007669"/>
    <property type="project" value="UniProtKB-KW"/>
</dbReference>
<dbReference type="GO" id="GO:0003677">
    <property type="term" value="F:DNA binding"/>
    <property type="evidence" value="ECO:0007669"/>
    <property type="project" value="UniProtKB-KW"/>
</dbReference>
<evidence type="ECO:0000259" key="9">
    <source>
        <dbReference type="PROSITE" id="PS51898"/>
    </source>
</evidence>
<keyword evidence="8" id="KW-0131">Cell cycle</keyword>
<keyword evidence="3" id="KW-0132">Cell division</keyword>
<proteinExistence type="predicted"/>
<dbReference type="GO" id="GO:0006310">
    <property type="term" value="P:DNA recombination"/>
    <property type="evidence" value="ECO:0007669"/>
    <property type="project" value="UniProtKB-KW"/>
</dbReference>
<dbReference type="InterPro" id="IPR002104">
    <property type="entry name" value="Integrase_catalytic"/>
</dbReference>
<keyword evidence="4" id="KW-0159">Chromosome partition</keyword>
<reference evidence="11" key="1">
    <citation type="submission" date="2018-05" db="EMBL/GenBank/DDBJ databases">
        <authorList>
            <person name="Lanie J.A."/>
            <person name="Ng W.-L."/>
            <person name="Kazmierczak K.M."/>
            <person name="Andrzejewski T.M."/>
            <person name="Davidsen T.M."/>
            <person name="Wayne K.J."/>
            <person name="Tettelin H."/>
            <person name="Glass J.I."/>
            <person name="Rusch D."/>
            <person name="Podicherti R."/>
            <person name="Tsui H.-C.T."/>
            <person name="Winkler M.E."/>
        </authorList>
    </citation>
    <scope>NUCLEOTIDE SEQUENCE</scope>
</reference>
<dbReference type="Pfam" id="PF00589">
    <property type="entry name" value="Phage_integrase"/>
    <property type="match status" value="1"/>
</dbReference>
<dbReference type="SUPFAM" id="SSF56349">
    <property type="entry name" value="DNA breaking-rejoining enzymes"/>
    <property type="match status" value="1"/>
</dbReference>
<evidence type="ECO:0000256" key="1">
    <source>
        <dbReference type="ARBA" id="ARBA00004496"/>
    </source>
</evidence>
<evidence type="ECO:0000256" key="7">
    <source>
        <dbReference type="ARBA" id="ARBA00023172"/>
    </source>
</evidence>
<dbReference type="InterPro" id="IPR011010">
    <property type="entry name" value="DNA_brk_join_enz"/>
</dbReference>
<evidence type="ECO:0000256" key="4">
    <source>
        <dbReference type="ARBA" id="ARBA00022829"/>
    </source>
</evidence>
<dbReference type="PROSITE" id="PS51900">
    <property type="entry name" value="CB"/>
    <property type="match status" value="1"/>
</dbReference>
<evidence type="ECO:0000313" key="11">
    <source>
        <dbReference type="EMBL" id="SVB75722.1"/>
    </source>
</evidence>
<feature type="domain" description="Tyr recombinase" evidence="9">
    <location>
        <begin position="114"/>
        <end position="314"/>
    </location>
</feature>
<evidence type="ECO:0000259" key="10">
    <source>
        <dbReference type="PROSITE" id="PS51900"/>
    </source>
</evidence>
<evidence type="ECO:0000256" key="2">
    <source>
        <dbReference type="ARBA" id="ARBA00022490"/>
    </source>
</evidence>
<dbReference type="InterPro" id="IPR044068">
    <property type="entry name" value="CB"/>
</dbReference>
<dbReference type="InterPro" id="IPR010998">
    <property type="entry name" value="Integrase_recombinase_N"/>
</dbReference>
<dbReference type="InterPro" id="IPR013762">
    <property type="entry name" value="Integrase-like_cat_sf"/>
</dbReference>
<dbReference type="GO" id="GO:0015074">
    <property type="term" value="P:DNA integration"/>
    <property type="evidence" value="ECO:0007669"/>
    <property type="project" value="UniProtKB-KW"/>
</dbReference>
<name>A0A382GLF7_9ZZZZ</name>
<evidence type="ECO:0000256" key="5">
    <source>
        <dbReference type="ARBA" id="ARBA00022908"/>
    </source>
</evidence>
<keyword evidence="2" id="KW-0963">Cytoplasm</keyword>
<sequence>MSPVFHEWLVWLERLQLKPAHTRRAYSQGIRRVLSYTDIAAGDFRPDSFNQVTLTDTVRDILIDPKVSRATLSQTLAALRSFYVFCQTDGLLQSVPDIELIREASQAGRSWSTVEPSYYLPTQIQDLYQEANSADHSGQSGSRVRWPSRDLAMCSFLAILGLRSEELIGATIGSVTRERLEDATNLATWMIQIRGKGSKVRHLPLSQELVSANERWQLERAERFGTPRPEDPLFVTRNGARFSYQQLRYWLRVLNRQAGLPNYSLHKLRHTAGVQMAAAGVPMNVIQGMLGHVTLNTTGIYTELAGGQLVGAPEKTGANELLGKTLNDLQESGR</sequence>
<dbReference type="Gene3D" id="1.10.443.10">
    <property type="entry name" value="Intergrase catalytic core"/>
    <property type="match status" value="1"/>
</dbReference>